<dbReference type="EMBL" id="JAABNT010000008">
    <property type="protein sequence ID" value="NEK23528.1"/>
    <property type="molecule type" value="Genomic_DNA"/>
</dbReference>
<feature type="region of interest" description="Disordered" evidence="1">
    <location>
        <begin position="242"/>
        <end position="280"/>
    </location>
</feature>
<reference evidence="2 3" key="1">
    <citation type="submission" date="2020-01" db="EMBL/GenBank/DDBJ databases">
        <title>Sulfitobacter sediminilitoris sp. nov., isolated from a tidal flat.</title>
        <authorList>
            <person name="Park S."/>
            <person name="Yoon J.-H."/>
        </authorList>
    </citation>
    <scope>NUCLEOTIDE SEQUENCE [LARGE SCALE GENOMIC DNA]</scope>
    <source>
        <strain evidence="2 3">JBTF-M27</strain>
    </source>
</reference>
<accession>A0A6P0CEA6</accession>
<keyword evidence="3" id="KW-1185">Reference proteome</keyword>
<evidence type="ECO:0000313" key="2">
    <source>
        <dbReference type="EMBL" id="NEK23528.1"/>
    </source>
</evidence>
<dbReference type="RefSeq" id="WP_164354449.1">
    <property type="nucleotide sequence ID" value="NZ_JAABNT010000008.1"/>
</dbReference>
<dbReference type="Proteomes" id="UP000468591">
    <property type="component" value="Unassembled WGS sequence"/>
</dbReference>
<evidence type="ECO:0000256" key="1">
    <source>
        <dbReference type="SAM" id="MobiDB-lite"/>
    </source>
</evidence>
<proteinExistence type="predicted"/>
<feature type="compositionally biased region" description="Basic and acidic residues" evidence="1">
    <location>
        <begin position="136"/>
        <end position="150"/>
    </location>
</feature>
<feature type="region of interest" description="Disordered" evidence="1">
    <location>
        <begin position="45"/>
        <end position="225"/>
    </location>
</feature>
<feature type="compositionally biased region" description="Basic and acidic residues" evidence="1">
    <location>
        <begin position="61"/>
        <end position="73"/>
    </location>
</feature>
<gene>
    <name evidence="2" type="ORF">GV827_14065</name>
</gene>
<protein>
    <submittedName>
        <fullName evidence="2">Uncharacterized protein</fullName>
    </submittedName>
</protein>
<dbReference type="AlphaFoldDB" id="A0A6P0CEA6"/>
<name>A0A6P0CEA6_9RHOB</name>
<sequence>MKGLVTQGFAARLLDRAAGLTGVLRPRIAPYFTATTATATPLIEEQSIEQPTLPPTPQQRTAEEPAKATDTRPESISAAPPRLENGQQAGEPRLMPAVRPDPQEQQTQPAIAVAPSPAPRSQPVSDAVPPATQEAGKPEASRLPDGHDAIEPAQHASKLPATERQPAVPVPDLKSALAAAVARLTPSEEDDPEPGLMPRTQPERPVTATPPPGAPEAPAVQADDSVEGSAPLHIHIGEIVIAPDPQEQTASKAAIAPQRPEWQPMLSLDDYRDQRRKQGA</sequence>
<comment type="caution">
    <text evidence="2">The sequence shown here is derived from an EMBL/GenBank/DDBJ whole genome shotgun (WGS) entry which is preliminary data.</text>
</comment>
<organism evidence="2 3">
    <name type="scientific">Sulfitobacter sediminilitoris</name>
    <dbReference type="NCBI Taxonomy" id="2698830"/>
    <lineage>
        <taxon>Bacteria</taxon>
        <taxon>Pseudomonadati</taxon>
        <taxon>Pseudomonadota</taxon>
        <taxon>Alphaproteobacteria</taxon>
        <taxon>Rhodobacterales</taxon>
        <taxon>Roseobacteraceae</taxon>
        <taxon>Sulfitobacter</taxon>
    </lineage>
</organism>
<evidence type="ECO:0000313" key="3">
    <source>
        <dbReference type="Proteomes" id="UP000468591"/>
    </source>
</evidence>